<dbReference type="EMBL" id="JACJID010000007">
    <property type="protein sequence ID" value="MBA8930900.1"/>
    <property type="molecule type" value="Genomic_DNA"/>
</dbReference>
<accession>A0ABR6BW23</accession>
<organism evidence="2 4">
    <name type="scientific">Kutzneria viridogrisea</name>
    <dbReference type="NCBI Taxonomy" id="47990"/>
    <lineage>
        <taxon>Bacteria</taxon>
        <taxon>Bacillati</taxon>
        <taxon>Actinomycetota</taxon>
        <taxon>Actinomycetes</taxon>
        <taxon>Pseudonocardiales</taxon>
        <taxon>Pseudonocardiaceae</taxon>
        <taxon>Kutzneria</taxon>
    </lineage>
</organism>
<dbReference type="InterPro" id="IPR002347">
    <property type="entry name" value="SDR_fam"/>
</dbReference>
<keyword evidence="4" id="KW-1185">Reference proteome</keyword>
<comment type="similarity">
    <text evidence="1">Belongs to the short-chain dehydrogenases/reductases (SDR) family.</text>
</comment>
<dbReference type="PANTHER" id="PTHR42879">
    <property type="entry name" value="3-OXOACYL-(ACYL-CARRIER-PROTEIN) REDUCTASE"/>
    <property type="match status" value="1"/>
</dbReference>
<evidence type="ECO:0000313" key="4">
    <source>
        <dbReference type="Proteomes" id="UP000517916"/>
    </source>
</evidence>
<dbReference type="Proteomes" id="UP000517916">
    <property type="component" value="Unassembled WGS sequence"/>
</dbReference>
<evidence type="ECO:0000256" key="1">
    <source>
        <dbReference type="ARBA" id="ARBA00006484"/>
    </source>
</evidence>
<gene>
    <name evidence="2" type="ORF">BC739_008147</name>
    <name evidence="3" type="ORF">BC739_009064</name>
</gene>
<protein>
    <submittedName>
        <fullName evidence="2">NAD(P)-dependent dehydrogenase (Short-subunit alcohol dehydrogenase family)</fullName>
    </submittedName>
</protein>
<dbReference type="InterPro" id="IPR050259">
    <property type="entry name" value="SDR"/>
</dbReference>
<dbReference type="EMBL" id="JACJID010000010">
    <property type="protein sequence ID" value="MBA8931805.1"/>
    <property type="molecule type" value="Genomic_DNA"/>
</dbReference>
<dbReference type="PRINTS" id="PR00080">
    <property type="entry name" value="SDRFAMILY"/>
</dbReference>
<sequence>MDLRLTGRTALVTGASKGIGLAVVRRLVEEGVRVAAVARTVTPELLALGEQVTAVRADLSTPDGPAAAVTEALAALGGIDLLVNNLGGVRTGIRHGESFASITDQAWQETFELNLFSTVRVTRSTVDSLVRRRGVIVNISSIGARFAHPPIEYGAAKAALTNLSKALAEELGPLGVRVVTVSPGPTRTRNWSDPASMAGDLAREQGLDLDTFLERLPASMGITTGRLAEPEETAALVAFLASPHAANITGTDYLVDGGVIKTV</sequence>
<dbReference type="RefSeq" id="WP_182840129.1">
    <property type="nucleotide sequence ID" value="NZ_BAAABQ010000018.1"/>
</dbReference>
<dbReference type="InterPro" id="IPR036291">
    <property type="entry name" value="NAD(P)-bd_dom_sf"/>
</dbReference>
<evidence type="ECO:0000313" key="3">
    <source>
        <dbReference type="EMBL" id="MBA8931805.1"/>
    </source>
</evidence>
<proteinExistence type="inferred from homology"/>
<comment type="caution">
    <text evidence="2">The sequence shown here is derived from an EMBL/GenBank/DDBJ whole genome shotgun (WGS) entry which is preliminary data.</text>
</comment>
<dbReference type="NCBIfam" id="NF005095">
    <property type="entry name" value="PRK06523.1"/>
    <property type="match status" value="1"/>
</dbReference>
<dbReference type="PRINTS" id="PR00081">
    <property type="entry name" value="GDHRDH"/>
</dbReference>
<name>A0ABR6BW23_9PSEU</name>
<evidence type="ECO:0000313" key="2">
    <source>
        <dbReference type="EMBL" id="MBA8930900.1"/>
    </source>
</evidence>
<dbReference type="SUPFAM" id="SSF51735">
    <property type="entry name" value="NAD(P)-binding Rossmann-fold domains"/>
    <property type="match status" value="1"/>
</dbReference>
<reference evidence="2 4" key="1">
    <citation type="submission" date="2020-08" db="EMBL/GenBank/DDBJ databases">
        <title>Genomic Encyclopedia of Archaeal and Bacterial Type Strains, Phase II (KMG-II): from individual species to whole genera.</title>
        <authorList>
            <person name="Goeker M."/>
        </authorList>
    </citation>
    <scope>NUCLEOTIDE SEQUENCE [LARGE SCALE GENOMIC DNA]</scope>
    <source>
        <strain evidence="2 4">DSM 43850</strain>
    </source>
</reference>
<dbReference type="Pfam" id="PF13561">
    <property type="entry name" value="adh_short_C2"/>
    <property type="match status" value="1"/>
</dbReference>
<dbReference type="Gene3D" id="3.40.50.720">
    <property type="entry name" value="NAD(P)-binding Rossmann-like Domain"/>
    <property type="match status" value="1"/>
</dbReference>